<comment type="caution">
    <text evidence="20">The sequence shown here is derived from an EMBL/GenBank/DDBJ whole genome shotgun (WGS) entry which is preliminary data.</text>
</comment>
<feature type="region of interest" description="Disordered" evidence="18">
    <location>
        <begin position="379"/>
        <end position="400"/>
    </location>
</feature>
<evidence type="ECO:0000256" key="13">
    <source>
        <dbReference type="ARBA" id="ARBA00022833"/>
    </source>
</evidence>
<dbReference type="Pfam" id="PF13639">
    <property type="entry name" value="zf-RING_2"/>
    <property type="match status" value="1"/>
</dbReference>
<name>A0ABR0SDV1_9HYPO</name>
<keyword evidence="12" id="KW-0833">Ubl conjugation pathway</keyword>
<dbReference type="SUPFAM" id="SSF57850">
    <property type="entry name" value="RING/U-box"/>
    <property type="match status" value="1"/>
</dbReference>
<evidence type="ECO:0000256" key="11">
    <source>
        <dbReference type="ARBA" id="ARBA00022771"/>
    </source>
</evidence>
<evidence type="ECO:0000256" key="7">
    <source>
        <dbReference type="ARBA" id="ARBA00022679"/>
    </source>
</evidence>
<dbReference type="PANTHER" id="PTHR46661">
    <property type="entry name" value="E3 UBIQUITIN-PROTEIN LIGASE ZNRF1-LIKE PROTEIN"/>
    <property type="match status" value="1"/>
</dbReference>
<dbReference type="Proteomes" id="UP001338125">
    <property type="component" value="Unassembled WGS sequence"/>
</dbReference>
<feature type="domain" description="RING-type" evidence="19">
    <location>
        <begin position="525"/>
        <end position="567"/>
    </location>
</feature>
<evidence type="ECO:0000256" key="17">
    <source>
        <dbReference type="PROSITE-ProRule" id="PRU00175"/>
    </source>
</evidence>
<comment type="subcellular location">
    <subcellularLocation>
        <location evidence="3">Endosome</location>
    </subcellularLocation>
    <subcellularLocation>
        <location evidence="4">Lysosome</location>
    </subcellularLocation>
    <subcellularLocation>
        <location evidence="2">Membrane</location>
        <topology evidence="2">Peripheral membrane protein</topology>
    </subcellularLocation>
</comment>
<accession>A0ABR0SDV1</accession>
<evidence type="ECO:0000256" key="1">
    <source>
        <dbReference type="ARBA" id="ARBA00000900"/>
    </source>
</evidence>
<evidence type="ECO:0000256" key="12">
    <source>
        <dbReference type="ARBA" id="ARBA00022786"/>
    </source>
</evidence>
<gene>
    <name evidence="20" type="ORF">PT974_08576</name>
</gene>
<comment type="pathway">
    <text evidence="5">Protein modification; protein ubiquitination.</text>
</comment>
<feature type="region of interest" description="Disordered" evidence="18">
    <location>
        <begin position="1"/>
        <end position="34"/>
    </location>
</feature>
<feature type="compositionally biased region" description="Polar residues" evidence="18">
    <location>
        <begin position="121"/>
        <end position="137"/>
    </location>
</feature>
<evidence type="ECO:0000256" key="5">
    <source>
        <dbReference type="ARBA" id="ARBA00004906"/>
    </source>
</evidence>
<feature type="compositionally biased region" description="Low complexity" evidence="18">
    <location>
        <begin position="178"/>
        <end position="188"/>
    </location>
</feature>
<evidence type="ECO:0000256" key="3">
    <source>
        <dbReference type="ARBA" id="ARBA00004177"/>
    </source>
</evidence>
<keyword evidence="16" id="KW-0449">Lipoprotein</keyword>
<dbReference type="PROSITE" id="PS50089">
    <property type="entry name" value="ZF_RING_2"/>
    <property type="match status" value="1"/>
</dbReference>
<evidence type="ECO:0000256" key="9">
    <source>
        <dbReference type="ARBA" id="ARBA00022723"/>
    </source>
</evidence>
<dbReference type="PANTHER" id="PTHR46661:SF4">
    <property type="entry name" value="RING-TYPE DOMAIN-CONTAINING PROTEIN"/>
    <property type="match status" value="1"/>
</dbReference>
<evidence type="ECO:0000313" key="20">
    <source>
        <dbReference type="EMBL" id="KAK5990309.1"/>
    </source>
</evidence>
<keyword evidence="15" id="KW-0458">Lysosome</keyword>
<keyword evidence="9" id="KW-0479">Metal-binding</keyword>
<evidence type="ECO:0000256" key="4">
    <source>
        <dbReference type="ARBA" id="ARBA00004371"/>
    </source>
</evidence>
<dbReference type="InterPro" id="IPR013083">
    <property type="entry name" value="Znf_RING/FYVE/PHD"/>
</dbReference>
<evidence type="ECO:0000256" key="14">
    <source>
        <dbReference type="ARBA" id="ARBA00023136"/>
    </source>
</evidence>
<feature type="compositionally biased region" description="Polar residues" evidence="18">
    <location>
        <begin position="150"/>
        <end position="168"/>
    </location>
</feature>
<keyword evidence="13" id="KW-0862">Zinc</keyword>
<dbReference type="InterPro" id="IPR001841">
    <property type="entry name" value="Znf_RING"/>
</dbReference>
<dbReference type="EC" id="2.3.2.27" evidence="6"/>
<comment type="catalytic activity">
    <reaction evidence="1">
        <text>S-ubiquitinyl-[E2 ubiquitin-conjugating enzyme]-L-cysteine + [acceptor protein]-L-lysine = [E2 ubiquitin-conjugating enzyme]-L-cysteine + N(6)-ubiquitinyl-[acceptor protein]-L-lysine.</text>
        <dbReference type="EC" id="2.3.2.27"/>
    </reaction>
</comment>
<dbReference type="EMBL" id="JAVFKD010000014">
    <property type="protein sequence ID" value="KAK5990309.1"/>
    <property type="molecule type" value="Genomic_DNA"/>
</dbReference>
<dbReference type="Pfam" id="PF01363">
    <property type="entry name" value="FYVE"/>
    <property type="match status" value="1"/>
</dbReference>
<evidence type="ECO:0000256" key="2">
    <source>
        <dbReference type="ARBA" id="ARBA00004170"/>
    </source>
</evidence>
<dbReference type="Gene3D" id="3.30.40.10">
    <property type="entry name" value="Zinc/RING finger domain, C3HC4 (zinc finger)"/>
    <property type="match status" value="2"/>
</dbReference>
<keyword evidence="10" id="KW-0967">Endosome</keyword>
<dbReference type="SMART" id="SM00064">
    <property type="entry name" value="FYVE"/>
    <property type="match status" value="1"/>
</dbReference>
<evidence type="ECO:0000256" key="15">
    <source>
        <dbReference type="ARBA" id="ARBA00023228"/>
    </source>
</evidence>
<evidence type="ECO:0000313" key="21">
    <source>
        <dbReference type="Proteomes" id="UP001338125"/>
    </source>
</evidence>
<feature type="region of interest" description="Disordered" evidence="18">
    <location>
        <begin position="116"/>
        <end position="190"/>
    </location>
</feature>
<dbReference type="InterPro" id="IPR011011">
    <property type="entry name" value="Znf_FYVE_PHD"/>
</dbReference>
<keyword evidence="11 17" id="KW-0863">Zinc-finger</keyword>
<keyword evidence="21" id="KW-1185">Reference proteome</keyword>
<keyword evidence="14" id="KW-0472">Membrane</keyword>
<sequence length="573" mass="62631">MASRQGGPSSFTPGDAARDAEPASNAELSARVSDENTWTTHERCQWQTADYYDQECHRFFDCPSHFVARRLSIEEPRGLNEPGESLTVTSHLHEVDSPERGRYYYTRTVTTITTACDQDGNDQQSGIQPLLSDSSHPNLFYNKPYPFPQTAPSNSSGATDWNRSQAFSNRELMGSTTPGDSGRSSPRRSALEQGFAGLSVNGVRIAGEGSSRHSPAEALESDDVESTEVVLPRWQPDAEVTYCPICQAQFSIFVRKHHCRFVVINTPEVETFIVRPPGSEVPLPQGLLVDGLNGGFLGVNGLSGGERVRLCNPCVPDPNTAPPQSPTSPLSPRSARHRSRSSLGGLGGTSGYIPPTNRYGGVFTTGQSNDPYQFYASRSRSITMDPAAQRPGPATRRRTTTNYQSSLDQLLAVGPSSLSSATLNHGARRRLMADASSSRQRALPPRPPIAEEDECPICHLELPSRSLPNYENLREVHITDCIQSHSAYGSPRTGPTGNTPPAAPRRTGMYTYAATEKDCVDDAECTICLEEFTVGVPMARLECLCRFHRACISAWFVNHPGRCPVHQHDGFGY</sequence>
<evidence type="ECO:0000256" key="16">
    <source>
        <dbReference type="ARBA" id="ARBA00023288"/>
    </source>
</evidence>
<dbReference type="SUPFAM" id="SSF57903">
    <property type="entry name" value="FYVE/PHD zinc finger"/>
    <property type="match status" value="1"/>
</dbReference>
<keyword evidence="8" id="KW-0519">Myristate</keyword>
<dbReference type="InterPro" id="IPR051878">
    <property type="entry name" value="ZNRF_ubiq-protein_ligase"/>
</dbReference>
<dbReference type="SMART" id="SM00184">
    <property type="entry name" value="RING"/>
    <property type="match status" value="1"/>
</dbReference>
<evidence type="ECO:0000259" key="19">
    <source>
        <dbReference type="PROSITE" id="PS50089"/>
    </source>
</evidence>
<dbReference type="InterPro" id="IPR000306">
    <property type="entry name" value="Znf_FYVE"/>
</dbReference>
<evidence type="ECO:0000256" key="18">
    <source>
        <dbReference type="SAM" id="MobiDB-lite"/>
    </source>
</evidence>
<protein>
    <recommendedName>
        <fullName evidence="6">RING-type E3 ubiquitin transferase</fullName>
        <ecNumber evidence="6">2.3.2.27</ecNumber>
    </recommendedName>
</protein>
<feature type="compositionally biased region" description="Polar residues" evidence="18">
    <location>
        <begin position="1"/>
        <end position="12"/>
    </location>
</feature>
<reference evidence="20 21" key="1">
    <citation type="submission" date="2024-01" db="EMBL/GenBank/DDBJ databases">
        <title>Complete genome of Cladobotryum mycophilum ATHUM6906.</title>
        <authorList>
            <person name="Christinaki A.C."/>
            <person name="Myridakis A.I."/>
            <person name="Kouvelis V.N."/>
        </authorList>
    </citation>
    <scope>NUCLEOTIDE SEQUENCE [LARGE SCALE GENOMIC DNA]</scope>
    <source>
        <strain evidence="20 21">ATHUM6906</strain>
    </source>
</reference>
<evidence type="ECO:0000256" key="6">
    <source>
        <dbReference type="ARBA" id="ARBA00012483"/>
    </source>
</evidence>
<proteinExistence type="predicted"/>
<feature type="region of interest" description="Disordered" evidence="18">
    <location>
        <begin position="313"/>
        <end position="360"/>
    </location>
</feature>
<organism evidence="20 21">
    <name type="scientific">Cladobotryum mycophilum</name>
    <dbReference type="NCBI Taxonomy" id="491253"/>
    <lineage>
        <taxon>Eukaryota</taxon>
        <taxon>Fungi</taxon>
        <taxon>Dikarya</taxon>
        <taxon>Ascomycota</taxon>
        <taxon>Pezizomycotina</taxon>
        <taxon>Sordariomycetes</taxon>
        <taxon>Hypocreomycetidae</taxon>
        <taxon>Hypocreales</taxon>
        <taxon>Hypocreaceae</taxon>
        <taxon>Cladobotryum</taxon>
    </lineage>
</organism>
<dbReference type="CDD" id="cd16489">
    <property type="entry name" value="mRING-CH-C4HC2H_ZNRF"/>
    <property type="match status" value="1"/>
</dbReference>
<evidence type="ECO:0000256" key="10">
    <source>
        <dbReference type="ARBA" id="ARBA00022753"/>
    </source>
</evidence>
<feature type="compositionally biased region" description="Pro residues" evidence="18">
    <location>
        <begin position="315"/>
        <end position="326"/>
    </location>
</feature>
<feature type="region of interest" description="Disordered" evidence="18">
    <location>
        <begin position="206"/>
        <end position="226"/>
    </location>
</feature>
<keyword evidence="7" id="KW-0808">Transferase</keyword>
<evidence type="ECO:0000256" key="8">
    <source>
        <dbReference type="ARBA" id="ARBA00022707"/>
    </source>
</evidence>